<dbReference type="InterPro" id="IPR022417">
    <property type="entry name" value="Porphobilin_deaminase_N"/>
</dbReference>
<dbReference type="FunFam" id="3.40.190.10:FF:000005">
    <property type="entry name" value="Porphobilinogen deaminase"/>
    <property type="match status" value="1"/>
</dbReference>
<dbReference type="SUPFAM" id="SSF54782">
    <property type="entry name" value="Porphobilinogen deaminase (hydroxymethylbilane synthase), C-terminal domain"/>
    <property type="match status" value="1"/>
</dbReference>
<dbReference type="InterPro" id="IPR022418">
    <property type="entry name" value="Porphobilinogen_deaminase_C"/>
</dbReference>
<dbReference type="GO" id="GO:0004418">
    <property type="term" value="F:hydroxymethylbilane synthase activity"/>
    <property type="evidence" value="ECO:0007669"/>
    <property type="project" value="UniProtKB-UniRule"/>
</dbReference>
<dbReference type="AlphaFoldDB" id="A0A7Y7IH25"/>
<keyword evidence="4 7" id="KW-0808">Transferase</keyword>
<dbReference type="EC" id="2.5.1.61" evidence="7"/>
<dbReference type="InterPro" id="IPR000860">
    <property type="entry name" value="HemC"/>
</dbReference>
<comment type="similarity">
    <text evidence="2 7">Belongs to the HMBS family.</text>
</comment>
<gene>
    <name evidence="7 10" type="primary">hemC</name>
    <name evidence="10" type="ORF">G6034_10305</name>
</gene>
<dbReference type="GO" id="GO:0006782">
    <property type="term" value="P:protoporphyrinogen IX biosynthetic process"/>
    <property type="evidence" value="ECO:0007669"/>
    <property type="project" value="UniProtKB-UniRule"/>
</dbReference>
<sequence length="331" mass="33056">MTEIVASVKVGTRGSRLALGQTGQIADVLTGVGGFEAEIVTVRTDGDVLTGPLSQMGGTGVFAAALRAAVLDGGVDVAVHSLKDLPTAAVPGLTLAAVPARVDPRDALCSRDSLSLAELPAGASVGTGSPRRAAQLLAARPDLMIVDIRGNVDTRLGRVAGLPGNAPAAVVPGKTGDLDAVVLAAAGLSRIGRLDTVTEYLEADVMLPAPGQGALALECRTADAEPSGVLGRALAAVDDADTRLAVTAERALLARLEAGCAAPVGAFAFRKGSMLYLEAVVCSLDGARSLRLKKATDGLTSVGATLLGIELAEELLAGGAADLADLSGSAK</sequence>
<dbReference type="Proteomes" id="UP000543556">
    <property type="component" value="Unassembled WGS sequence"/>
</dbReference>
<dbReference type="PRINTS" id="PR00151">
    <property type="entry name" value="PORPHBDMNASE"/>
</dbReference>
<dbReference type="Pfam" id="PF03900">
    <property type="entry name" value="Porphobil_deamC"/>
    <property type="match status" value="1"/>
</dbReference>
<comment type="function">
    <text evidence="1 7">Tetrapolymerization of the monopyrrole PBG into the hydroxymethylbilane pre-uroporphyrinogen in several discrete steps.</text>
</comment>
<dbReference type="Gene3D" id="3.40.190.10">
    <property type="entry name" value="Periplasmic binding protein-like II"/>
    <property type="match status" value="2"/>
</dbReference>
<dbReference type="RefSeq" id="WP_176635024.1">
    <property type="nucleotide sequence ID" value="NZ_JAAMFM010000013.1"/>
</dbReference>
<evidence type="ECO:0000313" key="11">
    <source>
        <dbReference type="Proteomes" id="UP000543556"/>
    </source>
</evidence>
<dbReference type="GO" id="GO:0005737">
    <property type="term" value="C:cytoplasm"/>
    <property type="evidence" value="ECO:0007669"/>
    <property type="project" value="UniProtKB-UniRule"/>
</dbReference>
<comment type="caution">
    <text evidence="10">The sequence shown here is derived from an EMBL/GenBank/DDBJ whole genome shotgun (WGS) entry which is preliminary data.</text>
</comment>
<reference evidence="10 11" key="1">
    <citation type="submission" date="2020-02" db="EMBL/GenBank/DDBJ databases">
        <title>Genome sequence of strain AETb3-4.</title>
        <authorList>
            <person name="Gao J."/>
            <person name="Zhang X."/>
        </authorList>
    </citation>
    <scope>NUCLEOTIDE SEQUENCE [LARGE SCALE GENOMIC DNA]</scope>
    <source>
        <strain evidence="10 11">AETb3-4</strain>
    </source>
</reference>
<name>A0A7Y7IH25_9MICC</name>
<dbReference type="SUPFAM" id="SSF53850">
    <property type="entry name" value="Periplasmic binding protein-like II"/>
    <property type="match status" value="1"/>
</dbReference>
<comment type="catalytic activity">
    <reaction evidence="6 7">
        <text>4 porphobilinogen + H2O = hydroxymethylbilane + 4 NH4(+)</text>
        <dbReference type="Rhea" id="RHEA:13185"/>
        <dbReference type="ChEBI" id="CHEBI:15377"/>
        <dbReference type="ChEBI" id="CHEBI:28938"/>
        <dbReference type="ChEBI" id="CHEBI:57845"/>
        <dbReference type="ChEBI" id="CHEBI:58126"/>
        <dbReference type="EC" id="2.5.1.61"/>
    </reaction>
</comment>
<comment type="subunit">
    <text evidence="3 7">Monomer.</text>
</comment>
<feature type="modified residue" description="S-(dipyrrolylmethanemethyl)cysteine" evidence="7">
    <location>
        <position position="260"/>
    </location>
</feature>
<feature type="domain" description="Porphobilinogen deaminase C-terminal" evidence="9">
    <location>
        <begin position="244"/>
        <end position="316"/>
    </location>
</feature>
<protein>
    <recommendedName>
        <fullName evidence="7">Porphobilinogen deaminase</fullName>
        <shortName evidence="7">PBG</shortName>
        <ecNumber evidence="7">2.5.1.61</ecNumber>
    </recommendedName>
    <alternativeName>
        <fullName evidence="7">Hydroxymethylbilane synthase</fullName>
        <shortName evidence="7">HMBS</shortName>
    </alternativeName>
    <alternativeName>
        <fullName evidence="7">Pre-uroporphyrinogen synthase</fullName>
    </alternativeName>
</protein>
<dbReference type="InterPro" id="IPR036803">
    <property type="entry name" value="Porphobilinogen_deaminase_C_sf"/>
</dbReference>
<proteinExistence type="inferred from homology"/>
<evidence type="ECO:0000256" key="7">
    <source>
        <dbReference type="HAMAP-Rule" id="MF_00260"/>
    </source>
</evidence>
<organism evidence="10 11">
    <name type="scientific">Arthrobacter wenxiniae</name>
    <dbReference type="NCBI Taxonomy" id="2713570"/>
    <lineage>
        <taxon>Bacteria</taxon>
        <taxon>Bacillati</taxon>
        <taxon>Actinomycetota</taxon>
        <taxon>Actinomycetes</taxon>
        <taxon>Micrococcales</taxon>
        <taxon>Micrococcaceae</taxon>
        <taxon>Arthrobacter</taxon>
    </lineage>
</organism>
<dbReference type="Gene3D" id="3.30.160.40">
    <property type="entry name" value="Porphobilinogen deaminase, C-terminal domain"/>
    <property type="match status" value="1"/>
</dbReference>
<dbReference type="PANTHER" id="PTHR11557">
    <property type="entry name" value="PORPHOBILINOGEN DEAMINASE"/>
    <property type="match status" value="1"/>
</dbReference>
<dbReference type="PIRSF" id="PIRSF001438">
    <property type="entry name" value="4pyrrol_synth_OHMeBilane_synth"/>
    <property type="match status" value="1"/>
</dbReference>
<dbReference type="HAMAP" id="MF_00260">
    <property type="entry name" value="Porphobil_deam"/>
    <property type="match status" value="1"/>
</dbReference>
<dbReference type="InterPro" id="IPR022419">
    <property type="entry name" value="Porphobilin_deaminase_cofac_BS"/>
</dbReference>
<keyword evidence="11" id="KW-1185">Reference proteome</keyword>
<evidence type="ECO:0000259" key="9">
    <source>
        <dbReference type="Pfam" id="PF03900"/>
    </source>
</evidence>
<dbReference type="NCBIfam" id="TIGR00212">
    <property type="entry name" value="hemC"/>
    <property type="match status" value="1"/>
</dbReference>
<evidence type="ECO:0000256" key="6">
    <source>
        <dbReference type="ARBA" id="ARBA00048169"/>
    </source>
</evidence>
<dbReference type="PANTHER" id="PTHR11557:SF0">
    <property type="entry name" value="PORPHOBILINOGEN DEAMINASE"/>
    <property type="match status" value="1"/>
</dbReference>
<dbReference type="PROSITE" id="PS00533">
    <property type="entry name" value="PORPHOBILINOGEN_DEAM"/>
    <property type="match status" value="1"/>
</dbReference>
<accession>A0A7Y7IH25</accession>
<keyword evidence="5 7" id="KW-0627">Porphyrin biosynthesis</keyword>
<dbReference type="EMBL" id="JAAMFM010000013">
    <property type="protein sequence ID" value="NVM95297.1"/>
    <property type="molecule type" value="Genomic_DNA"/>
</dbReference>
<evidence type="ECO:0000256" key="5">
    <source>
        <dbReference type="ARBA" id="ARBA00023244"/>
    </source>
</evidence>
<evidence type="ECO:0000256" key="1">
    <source>
        <dbReference type="ARBA" id="ARBA00002869"/>
    </source>
</evidence>
<comment type="cofactor">
    <cofactor evidence="7">
        <name>dipyrromethane</name>
        <dbReference type="ChEBI" id="CHEBI:60342"/>
    </cofactor>
    <text evidence="7">Binds 1 dipyrromethane group covalently.</text>
</comment>
<evidence type="ECO:0000256" key="2">
    <source>
        <dbReference type="ARBA" id="ARBA00005638"/>
    </source>
</evidence>
<evidence type="ECO:0000259" key="8">
    <source>
        <dbReference type="Pfam" id="PF01379"/>
    </source>
</evidence>
<evidence type="ECO:0000256" key="3">
    <source>
        <dbReference type="ARBA" id="ARBA00011245"/>
    </source>
</evidence>
<evidence type="ECO:0000313" key="10">
    <source>
        <dbReference type="EMBL" id="NVM95297.1"/>
    </source>
</evidence>
<evidence type="ECO:0000256" key="4">
    <source>
        <dbReference type="ARBA" id="ARBA00022679"/>
    </source>
</evidence>
<comment type="miscellaneous">
    <text evidence="7">The porphobilinogen subunits are added to the dipyrromethane group.</text>
</comment>
<feature type="domain" description="Porphobilinogen deaminase N-terminal" evidence="8">
    <location>
        <begin position="8"/>
        <end position="225"/>
    </location>
</feature>
<dbReference type="Pfam" id="PF01379">
    <property type="entry name" value="Porphobil_deam"/>
    <property type="match status" value="1"/>
</dbReference>